<dbReference type="InterPro" id="IPR038071">
    <property type="entry name" value="UROD/MetE-like_sf"/>
</dbReference>
<dbReference type="AlphaFoldDB" id="A0AAV3PXP9"/>
<reference evidence="1 2" key="1">
    <citation type="submission" date="2024-01" db="EMBL/GenBank/DDBJ databases">
        <title>The complete chloroplast genome sequence of Lithospermum erythrorhizon: insights into the phylogenetic relationship among Boraginaceae species and the maternal lineages of purple gromwells.</title>
        <authorList>
            <person name="Okada T."/>
            <person name="Watanabe K."/>
        </authorList>
    </citation>
    <scope>NUCLEOTIDE SEQUENCE [LARGE SCALE GENOMIC DNA]</scope>
</reference>
<gene>
    <name evidence="1" type="ORF">LIER_43332</name>
</gene>
<protein>
    <submittedName>
        <fullName evidence="1">Uncharacterized protein</fullName>
    </submittedName>
</protein>
<dbReference type="Proteomes" id="UP001454036">
    <property type="component" value="Unassembled WGS sequence"/>
</dbReference>
<keyword evidence="2" id="KW-1185">Reference proteome</keyword>
<name>A0AAV3PXP9_LITER</name>
<evidence type="ECO:0000313" key="2">
    <source>
        <dbReference type="Proteomes" id="UP001454036"/>
    </source>
</evidence>
<organism evidence="1 2">
    <name type="scientific">Lithospermum erythrorhizon</name>
    <name type="common">Purple gromwell</name>
    <name type="synonym">Lithospermum officinale var. erythrorhizon</name>
    <dbReference type="NCBI Taxonomy" id="34254"/>
    <lineage>
        <taxon>Eukaryota</taxon>
        <taxon>Viridiplantae</taxon>
        <taxon>Streptophyta</taxon>
        <taxon>Embryophyta</taxon>
        <taxon>Tracheophyta</taxon>
        <taxon>Spermatophyta</taxon>
        <taxon>Magnoliopsida</taxon>
        <taxon>eudicotyledons</taxon>
        <taxon>Gunneridae</taxon>
        <taxon>Pentapetalae</taxon>
        <taxon>asterids</taxon>
        <taxon>lamiids</taxon>
        <taxon>Boraginales</taxon>
        <taxon>Boraginaceae</taxon>
        <taxon>Boraginoideae</taxon>
        <taxon>Lithospermeae</taxon>
        <taxon>Lithospermum</taxon>
    </lineage>
</organism>
<dbReference type="Gene3D" id="3.20.20.210">
    <property type="match status" value="1"/>
</dbReference>
<evidence type="ECO:0000313" key="1">
    <source>
        <dbReference type="EMBL" id="GAA0155821.1"/>
    </source>
</evidence>
<dbReference type="EMBL" id="BAABME010034370">
    <property type="protein sequence ID" value="GAA0155821.1"/>
    <property type="molecule type" value="Genomic_DNA"/>
</dbReference>
<sequence>MTNLGNIRFPYSFEHKQGSLGSIMVQGSMAFNLLIEVLDTNILCVNLDCGLKTPKFGEVKPALRHMIYAPKQIHKKLGSASEQAESIKNFSCCITNESDGWCEVGWG</sequence>
<comment type="caution">
    <text evidence="1">The sequence shown here is derived from an EMBL/GenBank/DDBJ whole genome shotgun (WGS) entry which is preliminary data.</text>
</comment>
<proteinExistence type="predicted"/>
<accession>A0AAV3PXP9</accession>